<proteinExistence type="predicted"/>
<reference evidence="1" key="1">
    <citation type="submission" date="2020-04" db="EMBL/GenBank/DDBJ databases">
        <authorList>
            <person name="Chiriac C."/>
            <person name="Salcher M."/>
            <person name="Ghai R."/>
            <person name="Kavagutti S V."/>
        </authorList>
    </citation>
    <scope>NUCLEOTIDE SEQUENCE</scope>
</reference>
<dbReference type="EMBL" id="LR796207">
    <property type="protein sequence ID" value="CAB4126842.1"/>
    <property type="molecule type" value="Genomic_DNA"/>
</dbReference>
<accession>A0A6J5KZT5</accession>
<protein>
    <submittedName>
        <fullName evidence="1">Uncharacterized protein</fullName>
    </submittedName>
</protein>
<evidence type="ECO:0000313" key="1">
    <source>
        <dbReference type="EMBL" id="CAB4126842.1"/>
    </source>
</evidence>
<organism evidence="1">
    <name type="scientific">uncultured Caudovirales phage</name>
    <dbReference type="NCBI Taxonomy" id="2100421"/>
    <lineage>
        <taxon>Viruses</taxon>
        <taxon>Duplodnaviria</taxon>
        <taxon>Heunggongvirae</taxon>
        <taxon>Uroviricota</taxon>
        <taxon>Caudoviricetes</taxon>
        <taxon>Peduoviridae</taxon>
        <taxon>Maltschvirus</taxon>
        <taxon>Maltschvirus maltsch</taxon>
    </lineage>
</organism>
<gene>
    <name evidence="1" type="ORF">UFOVP79_27</name>
</gene>
<name>A0A6J5KZT5_9CAUD</name>
<sequence>MTFADKLGASYSQVRDQVKIKKIEVTVGSVTFNLRVRIPLKRETELMLERIAKPNPELVEKIYARLSSPLKESIAEGGEDFLEVLNKDKQIITVLDDDMIVDGNSVKQVATFNAMWETKVEEFFHLLQSESGELIDETYEQISEEFPEPVIRQIVDDIESAIKPDYKTAKKN</sequence>